<keyword evidence="6" id="KW-0472">Membrane</keyword>
<dbReference type="Proteomes" id="UP001652623">
    <property type="component" value="Chromosome 2"/>
</dbReference>
<reference evidence="9" key="1">
    <citation type="submission" date="2025-05" db="UniProtKB">
        <authorList>
            <consortium name="RefSeq"/>
        </authorList>
    </citation>
    <scope>NUCLEOTIDE SEQUENCE [LARGE SCALE GENOMIC DNA]</scope>
</reference>
<accession>A0ABM4A2X4</accession>
<keyword evidence="7" id="KW-0325">Glycoprotein</keyword>
<dbReference type="InterPro" id="IPR001245">
    <property type="entry name" value="Ser-Thr/Tyr_kinase_cat_dom"/>
</dbReference>
<comment type="subcellular location">
    <subcellularLocation>
        <location evidence="1">Membrane</location>
        <topology evidence="1">Single-pass type I membrane protein</topology>
    </subcellularLocation>
</comment>
<name>A0ABM4A2X4_ZIZJJ</name>
<dbReference type="InterPro" id="IPR045874">
    <property type="entry name" value="LRK10/LRL21-25-like"/>
</dbReference>
<dbReference type="GeneID" id="132800799"/>
<evidence type="ECO:0000313" key="9">
    <source>
        <dbReference type="Proteomes" id="UP001652623"/>
    </source>
</evidence>
<dbReference type="Gene3D" id="1.10.510.10">
    <property type="entry name" value="Transferase(Phosphotransferase) domain 1"/>
    <property type="match status" value="1"/>
</dbReference>
<organism evidence="9 10">
    <name type="scientific">Ziziphus jujuba</name>
    <name type="common">Chinese jujube</name>
    <name type="synonym">Ziziphus sativa</name>
    <dbReference type="NCBI Taxonomy" id="326968"/>
    <lineage>
        <taxon>Eukaryota</taxon>
        <taxon>Viridiplantae</taxon>
        <taxon>Streptophyta</taxon>
        <taxon>Embryophyta</taxon>
        <taxon>Tracheophyta</taxon>
        <taxon>Spermatophyta</taxon>
        <taxon>Magnoliopsida</taxon>
        <taxon>eudicotyledons</taxon>
        <taxon>Gunneridae</taxon>
        <taxon>Pentapetalae</taxon>
        <taxon>rosids</taxon>
        <taxon>fabids</taxon>
        <taxon>Rosales</taxon>
        <taxon>Rhamnaceae</taxon>
        <taxon>Paliureae</taxon>
        <taxon>Ziziphus</taxon>
    </lineage>
</organism>
<sequence>MLEKSKANGKGFINEISSIGRICRVNVVQIVGFCVEGSNHALIDEYLFSQEGITSLDWKTMCEISCGVACGIKYPHRGCNMQILHFNIKARNILLNENFIPKVSDFGLARLCPLDNNIVTLTVVRGTTGYIALLFYKNIGGEFLTKWMFIVLECY</sequence>
<gene>
    <name evidence="10" type="primary">LOC132800799</name>
</gene>
<dbReference type="SUPFAM" id="SSF56112">
    <property type="entry name" value="Protein kinase-like (PK-like)"/>
    <property type="match status" value="1"/>
</dbReference>
<evidence type="ECO:0000256" key="6">
    <source>
        <dbReference type="ARBA" id="ARBA00023136"/>
    </source>
</evidence>
<keyword evidence="2" id="KW-0418">Kinase</keyword>
<evidence type="ECO:0000256" key="7">
    <source>
        <dbReference type="ARBA" id="ARBA00023180"/>
    </source>
</evidence>
<evidence type="ECO:0000256" key="1">
    <source>
        <dbReference type="ARBA" id="ARBA00004479"/>
    </source>
</evidence>
<evidence type="ECO:0000256" key="4">
    <source>
        <dbReference type="ARBA" id="ARBA00022729"/>
    </source>
</evidence>
<keyword evidence="4" id="KW-0732">Signal</keyword>
<evidence type="ECO:0000313" key="10">
    <source>
        <dbReference type="RefSeq" id="XP_060671083.1"/>
    </source>
</evidence>
<keyword evidence="9" id="KW-1185">Reference proteome</keyword>
<keyword evidence="2" id="KW-0723">Serine/threonine-protein kinase</keyword>
<protein>
    <submittedName>
        <fullName evidence="10">Rust resistance kinase Lr10-like</fullName>
    </submittedName>
</protein>
<reference evidence="10" key="2">
    <citation type="submission" date="2025-08" db="UniProtKB">
        <authorList>
            <consortium name="RefSeq"/>
        </authorList>
    </citation>
    <scope>IDENTIFICATION</scope>
    <source>
        <tissue evidence="10">Seedling</tissue>
    </source>
</reference>
<dbReference type="InterPro" id="IPR000719">
    <property type="entry name" value="Prot_kinase_dom"/>
</dbReference>
<dbReference type="PANTHER" id="PTHR27009">
    <property type="entry name" value="RUST RESISTANCE KINASE LR10-RELATED"/>
    <property type="match status" value="1"/>
</dbReference>
<keyword evidence="5" id="KW-1133">Transmembrane helix</keyword>
<keyword evidence="3" id="KW-0812">Transmembrane</keyword>
<evidence type="ECO:0000256" key="3">
    <source>
        <dbReference type="ARBA" id="ARBA00022692"/>
    </source>
</evidence>
<dbReference type="RefSeq" id="XP_060671083.1">
    <property type="nucleotide sequence ID" value="XM_060815100.1"/>
</dbReference>
<evidence type="ECO:0000256" key="2">
    <source>
        <dbReference type="ARBA" id="ARBA00022527"/>
    </source>
</evidence>
<dbReference type="Pfam" id="PF07714">
    <property type="entry name" value="PK_Tyr_Ser-Thr"/>
    <property type="match status" value="1"/>
</dbReference>
<keyword evidence="2" id="KW-0808">Transferase</keyword>
<evidence type="ECO:0000259" key="8">
    <source>
        <dbReference type="PROSITE" id="PS50011"/>
    </source>
</evidence>
<feature type="domain" description="Protein kinase" evidence="8">
    <location>
        <begin position="1"/>
        <end position="155"/>
    </location>
</feature>
<proteinExistence type="predicted"/>
<dbReference type="Gene3D" id="3.30.200.20">
    <property type="entry name" value="Phosphorylase Kinase, domain 1"/>
    <property type="match status" value="1"/>
</dbReference>
<dbReference type="PROSITE" id="PS50011">
    <property type="entry name" value="PROTEIN_KINASE_DOM"/>
    <property type="match status" value="1"/>
</dbReference>
<evidence type="ECO:0000256" key="5">
    <source>
        <dbReference type="ARBA" id="ARBA00022989"/>
    </source>
</evidence>
<dbReference type="InterPro" id="IPR011009">
    <property type="entry name" value="Kinase-like_dom_sf"/>
</dbReference>